<organism evidence="2 3">
    <name type="scientific">Vibrio scophthalmi</name>
    <dbReference type="NCBI Taxonomy" id="45658"/>
    <lineage>
        <taxon>Bacteria</taxon>
        <taxon>Pseudomonadati</taxon>
        <taxon>Pseudomonadota</taxon>
        <taxon>Gammaproteobacteria</taxon>
        <taxon>Vibrionales</taxon>
        <taxon>Vibrionaceae</taxon>
        <taxon>Vibrio</taxon>
    </lineage>
</organism>
<evidence type="ECO:0000313" key="3">
    <source>
        <dbReference type="Proteomes" id="UP000092528"/>
    </source>
</evidence>
<dbReference type="Proteomes" id="UP000092528">
    <property type="component" value="Chromosome 1"/>
</dbReference>
<protein>
    <submittedName>
        <fullName evidence="2">Uncharacterized protein</fullName>
    </submittedName>
</protein>
<evidence type="ECO:0000256" key="1">
    <source>
        <dbReference type="SAM" id="Phobius"/>
    </source>
</evidence>
<gene>
    <name evidence="2" type="ORF">VSVS05_00543</name>
</gene>
<accession>A0A1C7F6U0</accession>
<keyword evidence="1" id="KW-1133">Transmembrane helix</keyword>
<keyword evidence="3" id="KW-1185">Reference proteome</keyword>
<reference evidence="2 3" key="1">
    <citation type="submission" date="2016-07" db="EMBL/GenBank/DDBJ databases">
        <title>Genome sequencing of Vibrio scophthalmi strain VS-05, an isolated from Paralichthys olivaceus.</title>
        <authorList>
            <person name="Han H.-J."/>
        </authorList>
    </citation>
    <scope>NUCLEOTIDE SEQUENCE [LARGE SCALE GENOMIC DNA]</scope>
    <source>
        <strain evidence="2 3">VS-05</strain>
    </source>
</reference>
<keyword evidence="1" id="KW-0812">Transmembrane</keyword>
<name>A0A1C7F6U0_9VIBR</name>
<proteinExistence type="predicted"/>
<keyword evidence="1" id="KW-0472">Membrane</keyword>
<sequence>MKEIINHIYNQFGYEFFLFFPLVVVFLVLVLLLAITFLLKRYDGLFSFVFVKRSSRR</sequence>
<dbReference type="EMBL" id="CP016414">
    <property type="protein sequence ID" value="ANU35676.1"/>
    <property type="molecule type" value="Genomic_DNA"/>
</dbReference>
<dbReference type="AlphaFoldDB" id="A0A1C7F6U0"/>
<feature type="transmembrane region" description="Helical" evidence="1">
    <location>
        <begin position="16"/>
        <end position="39"/>
    </location>
</feature>
<evidence type="ECO:0000313" key="2">
    <source>
        <dbReference type="EMBL" id="ANU35676.1"/>
    </source>
</evidence>